<evidence type="ECO:0000313" key="1">
    <source>
        <dbReference type="EMBL" id="KAJ9656465.1"/>
    </source>
</evidence>
<reference evidence="1" key="1">
    <citation type="submission" date="2022-10" db="EMBL/GenBank/DDBJ databases">
        <title>Culturing micro-colonial fungi from biological soil crusts in the Mojave desert and describing Neophaeococcomyces mojavensis, and introducing the new genera and species Taxawa tesnikishii.</title>
        <authorList>
            <person name="Kurbessoian T."/>
            <person name="Stajich J.E."/>
        </authorList>
    </citation>
    <scope>NUCLEOTIDE SEQUENCE</scope>
    <source>
        <strain evidence="1">JES_112</strain>
    </source>
</reference>
<sequence>MASSQPDIVIGIDFGMTQTGVAYCTAPWTTVKRFQQWGAIVSEVANKVPSRIAYSARTGRIKGFGFNCDFEDPDSEIQEFFKLYLDPDYRDDYDGVSNTDARRYYRDYLSLIHSHVVRFFHDRFPHFASQTVEWIFSVPTTWRNPALIHSLELLIRQAGFGSDGARHTAKITLTEAEAAAVNVVAEYVQRDDVICICDAGGGTTDVNILKLRSGRNQPIKLTPLSKVEGAAVGSALIDLRVQQHLEQRLNECANRLPAPPAEVAERMMQGRFERFKCTFGTSAGNLPALLLEVPGLPAGTEIPRAGIQNSRMSISQHFLREFFDEQVNAMLQLLTEQIVSLQTSAPGERVAYLVLSGGLGSSQYVRDRIKQYFQFGPGARLTNISNMHMLLAEDPQLAVVLGLVMDRAQELGQYTKAITERCARVSYGVVVNQRYDPLKHGGQKVYKDPRDKREWAMNQIEWLIREGDNIGEQGVSKHVRAKLQKAQLHKPWRAQFVISTERRESLPQSLSSVTVKTLCVVEADLRSIDTITKNGHWWQLGHRYEVAEFDLRLIPGSADLKFQLWNNGKLVTGTNESVAVDWEVGRPVMEQTQEFDIK</sequence>
<accession>A0ACC3A7J4</accession>
<keyword evidence="2" id="KW-1185">Reference proteome</keyword>
<protein>
    <submittedName>
        <fullName evidence="1">Uncharacterized protein</fullName>
    </submittedName>
</protein>
<gene>
    <name evidence="1" type="ORF">H2198_004924</name>
</gene>
<proteinExistence type="predicted"/>
<evidence type="ECO:0000313" key="2">
    <source>
        <dbReference type="Proteomes" id="UP001172386"/>
    </source>
</evidence>
<organism evidence="1 2">
    <name type="scientific">Neophaeococcomyces mojaviensis</name>
    <dbReference type="NCBI Taxonomy" id="3383035"/>
    <lineage>
        <taxon>Eukaryota</taxon>
        <taxon>Fungi</taxon>
        <taxon>Dikarya</taxon>
        <taxon>Ascomycota</taxon>
        <taxon>Pezizomycotina</taxon>
        <taxon>Eurotiomycetes</taxon>
        <taxon>Chaetothyriomycetidae</taxon>
        <taxon>Chaetothyriales</taxon>
        <taxon>Chaetothyriales incertae sedis</taxon>
        <taxon>Neophaeococcomyces</taxon>
    </lineage>
</organism>
<dbReference type="EMBL" id="JAPDRQ010000077">
    <property type="protein sequence ID" value="KAJ9656465.1"/>
    <property type="molecule type" value="Genomic_DNA"/>
</dbReference>
<comment type="caution">
    <text evidence="1">The sequence shown here is derived from an EMBL/GenBank/DDBJ whole genome shotgun (WGS) entry which is preliminary data.</text>
</comment>
<dbReference type="Proteomes" id="UP001172386">
    <property type="component" value="Unassembled WGS sequence"/>
</dbReference>
<name>A0ACC3A7J4_9EURO</name>